<comment type="caution">
    <text evidence="1">The sequence shown here is derived from an EMBL/GenBank/DDBJ whole genome shotgun (WGS) entry which is preliminary data.</text>
</comment>
<sequence length="87" mass="9194">MADEWVRKASTLLARRASAGVAAPVFACLPPRVGKQASQVRRRGGRVGGGPRGKGEAWVALGGWGRLGHARRGIPGLLPDRSANQER</sequence>
<evidence type="ECO:0000313" key="1">
    <source>
        <dbReference type="EMBL" id="KAJ1145648.1"/>
    </source>
</evidence>
<dbReference type="AlphaFoldDB" id="A0AAV7R4G5"/>
<evidence type="ECO:0000313" key="2">
    <source>
        <dbReference type="Proteomes" id="UP001066276"/>
    </source>
</evidence>
<gene>
    <name evidence="1" type="ORF">NDU88_011934</name>
</gene>
<dbReference type="Proteomes" id="UP001066276">
    <property type="component" value="Chromosome 6"/>
</dbReference>
<protein>
    <submittedName>
        <fullName evidence="1">Uncharacterized protein</fullName>
    </submittedName>
</protein>
<organism evidence="1 2">
    <name type="scientific">Pleurodeles waltl</name>
    <name type="common">Iberian ribbed newt</name>
    <dbReference type="NCBI Taxonomy" id="8319"/>
    <lineage>
        <taxon>Eukaryota</taxon>
        <taxon>Metazoa</taxon>
        <taxon>Chordata</taxon>
        <taxon>Craniata</taxon>
        <taxon>Vertebrata</taxon>
        <taxon>Euteleostomi</taxon>
        <taxon>Amphibia</taxon>
        <taxon>Batrachia</taxon>
        <taxon>Caudata</taxon>
        <taxon>Salamandroidea</taxon>
        <taxon>Salamandridae</taxon>
        <taxon>Pleurodelinae</taxon>
        <taxon>Pleurodeles</taxon>
    </lineage>
</organism>
<keyword evidence="2" id="KW-1185">Reference proteome</keyword>
<accession>A0AAV7R4G5</accession>
<name>A0AAV7R4G5_PLEWA</name>
<reference evidence="1" key="1">
    <citation type="journal article" date="2022" name="bioRxiv">
        <title>Sequencing and chromosome-scale assembly of the giantPleurodeles waltlgenome.</title>
        <authorList>
            <person name="Brown T."/>
            <person name="Elewa A."/>
            <person name="Iarovenko S."/>
            <person name="Subramanian E."/>
            <person name="Araus A.J."/>
            <person name="Petzold A."/>
            <person name="Susuki M."/>
            <person name="Suzuki K.-i.T."/>
            <person name="Hayashi T."/>
            <person name="Toyoda A."/>
            <person name="Oliveira C."/>
            <person name="Osipova E."/>
            <person name="Leigh N.D."/>
            <person name="Simon A."/>
            <person name="Yun M.H."/>
        </authorList>
    </citation>
    <scope>NUCLEOTIDE SEQUENCE</scope>
    <source>
        <strain evidence="1">20211129_DDA</strain>
        <tissue evidence="1">Liver</tissue>
    </source>
</reference>
<proteinExistence type="predicted"/>
<dbReference type="EMBL" id="JANPWB010000010">
    <property type="protein sequence ID" value="KAJ1145648.1"/>
    <property type="molecule type" value="Genomic_DNA"/>
</dbReference>